<dbReference type="OrthoDB" id="14784at2759"/>
<dbReference type="SUPFAM" id="SSF51395">
    <property type="entry name" value="FMN-linked oxidoreductases"/>
    <property type="match status" value="1"/>
</dbReference>
<evidence type="ECO:0000259" key="12">
    <source>
        <dbReference type="Pfam" id="PF01180"/>
    </source>
</evidence>
<dbReference type="GeneID" id="24917772"/>
<comment type="catalytic activity">
    <reaction evidence="11">
        <text>(S)-dihydroorotate + a quinone = orotate + a quinol</text>
        <dbReference type="Rhea" id="RHEA:30187"/>
        <dbReference type="ChEBI" id="CHEBI:24646"/>
        <dbReference type="ChEBI" id="CHEBI:30839"/>
        <dbReference type="ChEBI" id="CHEBI:30864"/>
        <dbReference type="ChEBI" id="CHEBI:132124"/>
        <dbReference type="EC" id="1.3.5.2"/>
    </reaction>
</comment>
<sequence>MFCRFSRVAPRLTRSFSSGTSAKKSTSLFKFVVAAGVGGCALWYSWDTIRSTKLYWWAADKAMPMVRLLDPETAHRAGVLLEKYHLAPIDRETYPELRTSLWGLNFSHCVGLAAGFDKQAEAINEIFKSGLSFLEVGGITPKAQPGNPSPRMFRLTEDRAIINRFGLNSEGHEVIVPRLQKAFMQQQRERRGLIGVNLADNKGTADPVNDYILGIQNCGPYCDFMVLNISCPNQVGTTALQQEDRLREMLGRIKEELEKHPQHPPLLVKLSPDLLPDERDILSI</sequence>
<comment type="subcellular location">
    <subcellularLocation>
        <location evidence="2">Membrane</location>
    </subcellularLocation>
</comment>
<keyword evidence="9" id="KW-0560">Oxidoreductase</keyword>
<evidence type="ECO:0000256" key="11">
    <source>
        <dbReference type="ARBA" id="ARBA00048639"/>
    </source>
</evidence>
<dbReference type="PROSITE" id="PS00911">
    <property type="entry name" value="DHODEHASE_1"/>
    <property type="match status" value="1"/>
</dbReference>
<proteinExistence type="inferred from homology"/>
<keyword evidence="7" id="KW-0285">Flavoprotein</keyword>
<dbReference type="GO" id="GO:0005743">
    <property type="term" value="C:mitochondrial inner membrane"/>
    <property type="evidence" value="ECO:0007669"/>
    <property type="project" value="TreeGrafter"/>
</dbReference>
<dbReference type="PANTHER" id="PTHR48109">
    <property type="entry name" value="DIHYDROOROTATE DEHYDROGENASE (QUINONE), MITOCHONDRIAL-RELATED"/>
    <property type="match status" value="1"/>
</dbReference>
<evidence type="ECO:0000256" key="8">
    <source>
        <dbReference type="ARBA" id="ARBA00022643"/>
    </source>
</evidence>
<dbReference type="Gene3D" id="3.20.20.70">
    <property type="entry name" value="Aldolase class I"/>
    <property type="match status" value="1"/>
</dbReference>
<evidence type="ECO:0000256" key="7">
    <source>
        <dbReference type="ARBA" id="ARBA00022630"/>
    </source>
</evidence>
<dbReference type="AlphaFoldDB" id="D8LW91"/>
<dbReference type="UniPathway" id="UPA00070">
    <property type="reaction ID" value="UER00946"/>
</dbReference>
<gene>
    <name evidence="13" type="ORF">GSBLH_T00000463001</name>
</gene>
<evidence type="ECO:0000256" key="4">
    <source>
        <dbReference type="ARBA" id="ARBA00005359"/>
    </source>
</evidence>
<dbReference type="Pfam" id="PF01180">
    <property type="entry name" value="DHO_dh"/>
    <property type="match status" value="1"/>
</dbReference>
<evidence type="ECO:0000256" key="2">
    <source>
        <dbReference type="ARBA" id="ARBA00004370"/>
    </source>
</evidence>
<evidence type="ECO:0000256" key="9">
    <source>
        <dbReference type="ARBA" id="ARBA00023002"/>
    </source>
</evidence>
<evidence type="ECO:0000313" key="13">
    <source>
        <dbReference type="EMBL" id="CBK20080.2"/>
    </source>
</evidence>
<organism evidence="13">
    <name type="scientific">Blastocystis hominis</name>
    <dbReference type="NCBI Taxonomy" id="12968"/>
    <lineage>
        <taxon>Eukaryota</taxon>
        <taxon>Sar</taxon>
        <taxon>Stramenopiles</taxon>
        <taxon>Bigyra</taxon>
        <taxon>Opalozoa</taxon>
        <taxon>Opalinata</taxon>
        <taxon>Blastocystidae</taxon>
        <taxon>Blastocystis</taxon>
    </lineage>
</organism>
<dbReference type="InterPro" id="IPR013785">
    <property type="entry name" value="Aldolase_TIM"/>
</dbReference>
<accession>D8LW91</accession>
<dbReference type="EMBL" id="FN668638">
    <property type="protein sequence ID" value="CBK20080.2"/>
    <property type="molecule type" value="Genomic_DNA"/>
</dbReference>
<evidence type="ECO:0000256" key="6">
    <source>
        <dbReference type="ARBA" id="ARBA00017599"/>
    </source>
</evidence>
<dbReference type="InterPro" id="IPR050074">
    <property type="entry name" value="DHO_dehydrogenase"/>
</dbReference>
<evidence type="ECO:0000256" key="10">
    <source>
        <dbReference type="ARBA" id="ARBA00023136"/>
    </source>
</evidence>
<keyword evidence="14" id="KW-1185">Reference proteome</keyword>
<comment type="similarity">
    <text evidence="4">Belongs to the dihydroorotate dehydrogenase family. Type 2 subfamily.</text>
</comment>
<dbReference type="OMA" id="WASINIY"/>
<name>D8LW91_BLAHO</name>
<dbReference type="InParanoid" id="D8LW91"/>
<keyword evidence="10" id="KW-0472">Membrane</keyword>
<evidence type="ECO:0000256" key="5">
    <source>
        <dbReference type="ARBA" id="ARBA00012791"/>
    </source>
</evidence>
<comment type="cofactor">
    <cofactor evidence="1">
        <name>FMN</name>
        <dbReference type="ChEBI" id="CHEBI:58210"/>
    </cofactor>
</comment>
<evidence type="ECO:0000313" key="14">
    <source>
        <dbReference type="Proteomes" id="UP000008312"/>
    </source>
</evidence>
<dbReference type="RefSeq" id="XP_012894128.1">
    <property type="nucleotide sequence ID" value="XM_013038674.1"/>
</dbReference>
<comment type="pathway">
    <text evidence="3">Pyrimidine metabolism; UMP biosynthesis via de novo pathway; orotate from (S)-dihydroorotate (quinone route): step 1/1.</text>
</comment>
<keyword evidence="8" id="KW-0288">FMN</keyword>
<dbReference type="CDD" id="cd04738">
    <property type="entry name" value="DHOD_2_like"/>
    <property type="match status" value="1"/>
</dbReference>
<dbReference type="GO" id="GO:0044205">
    <property type="term" value="P:'de novo' UMP biosynthetic process"/>
    <property type="evidence" value="ECO:0007669"/>
    <property type="project" value="UniProtKB-UniPathway"/>
</dbReference>
<dbReference type="GO" id="GO:0106430">
    <property type="term" value="F:dihydroorotate dehydrogenase (quinone) activity"/>
    <property type="evidence" value="ECO:0007669"/>
    <property type="project" value="UniProtKB-EC"/>
</dbReference>
<dbReference type="InterPro" id="IPR005720">
    <property type="entry name" value="Dihydroorotate_DH_cat"/>
</dbReference>
<evidence type="ECO:0000256" key="3">
    <source>
        <dbReference type="ARBA" id="ARBA00005161"/>
    </source>
</evidence>
<dbReference type="InterPro" id="IPR005719">
    <property type="entry name" value="Dihydroorotate_DH_2"/>
</dbReference>
<dbReference type="PANTHER" id="PTHR48109:SF4">
    <property type="entry name" value="DIHYDROOROTATE DEHYDROGENASE (QUINONE), MITOCHONDRIAL"/>
    <property type="match status" value="1"/>
</dbReference>
<reference evidence="13" key="1">
    <citation type="submission" date="2010-02" db="EMBL/GenBank/DDBJ databases">
        <title>Sequencing and annotation of the Blastocystis hominis genome.</title>
        <authorList>
            <person name="Wincker P."/>
        </authorList>
    </citation>
    <scope>NUCLEOTIDE SEQUENCE</scope>
    <source>
        <strain evidence="13">Singapore isolate B</strain>
    </source>
</reference>
<dbReference type="InterPro" id="IPR001295">
    <property type="entry name" value="Dihydroorotate_DH_CS"/>
</dbReference>
<dbReference type="Proteomes" id="UP000008312">
    <property type="component" value="Unassembled WGS sequence"/>
</dbReference>
<evidence type="ECO:0000256" key="1">
    <source>
        <dbReference type="ARBA" id="ARBA00001917"/>
    </source>
</evidence>
<dbReference type="GO" id="GO:0006207">
    <property type="term" value="P:'de novo' pyrimidine nucleobase biosynthetic process"/>
    <property type="evidence" value="ECO:0007669"/>
    <property type="project" value="InterPro"/>
</dbReference>
<feature type="domain" description="Dihydroorotate dehydrogenase catalytic" evidence="12">
    <location>
        <begin position="97"/>
        <end position="275"/>
    </location>
</feature>
<dbReference type="EC" id="1.3.5.2" evidence="5"/>
<protein>
    <recommendedName>
        <fullName evidence="6">Dihydroorotate dehydrogenase (quinone), mitochondrial</fullName>
        <ecNumber evidence="5">1.3.5.2</ecNumber>
    </recommendedName>
</protein>